<proteinExistence type="predicted"/>
<organism evidence="1 2">
    <name type="scientific">Candidatus Avoscillospira avistercoris</name>
    <dbReference type="NCBI Taxonomy" id="2840707"/>
    <lineage>
        <taxon>Bacteria</taxon>
        <taxon>Bacillati</taxon>
        <taxon>Bacillota</taxon>
        <taxon>Clostridia</taxon>
        <taxon>Eubacteriales</taxon>
        <taxon>Oscillospiraceae</taxon>
        <taxon>Oscillospiraceae incertae sedis</taxon>
        <taxon>Candidatus Avoscillospira</taxon>
    </lineage>
</organism>
<reference evidence="1" key="2">
    <citation type="journal article" date="2021" name="PeerJ">
        <title>Extensive microbial diversity within the chicken gut microbiome revealed by metagenomics and culture.</title>
        <authorList>
            <person name="Gilroy R."/>
            <person name="Ravi A."/>
            <person name="Getino M."/>
            <person name="Pursley I."/>
            <person name="Horton D.L."/>
            <person name="Alikhan N.F."/>
            <person name="Baker D."/>
            <person name="Gharbi K."/>
            <person name="Hall N."/>
            <person name="Watson M."/>
            <person name="Adriaenssens E.M."/>
            <person name="Foster-Nyarko E."/>
            <person name="Jarju S."/>
            <person name="Secka A."/>
            <person name="Antonio M."/>
            <person name="Oren A."/>
            <person name="Chaudhuri R.R."/>
            <person name="La Ragione R."/>
            <person name="Hildebrand F."/>
            <person name="Pallen M.J."/>
        </authorList>
    </citation>
    <scope>NUCLEOTIDE SEQUENCE</scope>
    <source>
        <strain evidence="1">ChiBcec16-1751</strain>
    </source>
</reference>
<dbReference type="NCBIfam" id="NF041770">
    <property type="entry name" value="CFI_box_CTERM"/>
    <property type="match status" value="1"/>
</dbReference>
<accession>A0A9D1FBX9</accession>
<dbReference type="InterPro" id="IPR049886">
    <property type="entry name" value="CFI_box_CTERM_dom"/>
</dbReference>
<dbReference type="EMBL" id="DVJJ01000168">
    <property type="protein sequence ID" value="HIS65846.1"/>
    <property type="molecule type" value="Genomic_DNA"/>
</dbReference>
<protein>
    <submittedName>
        <fullName evidence="1">Uncharacterized protein</fullName>
    </submittedName>
</protein>
<reference evidence="1" key="1">
    <citation type="submission" date="2020-10" db="EMBL/GenBank/DDBJ databases">
        <authorList>
            <person name="Gilroy R."/>
        </authorList>
    </citation>
    <scope>NUCLEOTIDE SEQUENCE</scope>
    <source>
        <strain evidence="1">ChiBcec16-1751</strain>
    </source>
</reference>
<dbReference type="AlphaFoldDB" id="A0A9D1FBX9"/>
<evidence type="ECO:0000313" key="1">
    <source>
        <dbReference type="EMBL" id="HIS65846.1"/>
    </source>
</evidence>
<sequence>MSQQEFITGKCSQCGEELRIPAHLETFSCMYCGARLTPEDLVEELPPLNLEGDPDQLMERVTRDLLSCIAGREALRKEISRNRFAEAFTAYEQSCRPIFDDLELACRLAPDRRDDLLQQSVNSLLDQLEQRWAAKRGSRALALEEDKMIVAIFLVPMVGRLNLSVSDDFCNLLQQTWVQRYPKYPFYVGSYDAIQEGFKKRFKFCFITTAVCEAQGKPDDCAELTAFRAFRDGYLMETADGPDLVEEYYRIAPQIVAAIDGCADRADRYETIRRQYLQPCYDALCNGREGECKAHYIRMVRELEQEYLS</sequence>
<evidence type="ECO:0000313" key="2">
    <source>
        <dbReference type="Proteomes" id="UP000886741"/>
    </source>
</evidence>
<dbReference type="Proteomes" id="UP000886741">
    <property type="component" value="Unassembled WGS sequence"/>
</dbReference>
<name>A0A9D1FBX9_9FIRM</name>
<comment type="caution">
    <text evidence="1">The sequence shown here is derived from an EMBL/GenBank/DDBJ whole genome shotgun (WGS) entry which is preliminary data.</text>
</comment>
<gene>
    <name evidence="1" type="ORF">IAA83_10870</name>
</gene>